<dbReference type="AlphaFoldDB" id="A0A402Q036"/>
<reference evidence="1" key="1">
    <citation type="submission" date="2018-08" db="EMBL/GenBank/DDBJ databases">
        <authorList>
            <consortium name="GenomeTrakr network: Whole genome sequencing for foodborne pathogen traceback"/>
        </authorList>
    </citation>
    <scope>NUCLEOTIDE SEQUENCE [LARGE SCALE GENOMIC DNA]</scope>
    <source>
        <strain evidence="1">FLUFL-1338</strain>
    </source>
</reference>
<protein>
    <submittedName>
        <fullName evidence="1">Uncharacterized protein</fullName>
    </submittedName>
</protein>
<sequence>MDSPLLMLVFWLADRWGEADPRKLLSLPAPVLTMWQAFFNILNRQEGQHPPPPDFSPPKGDEDECAAFMRVIK</sequence>
<organism evidence="1">
    <name type="scientific">Salmonella enterica</name>
    <name type="common">Salmonella choleraesuis</name>
    <dbReference type="NCBI Taxonomy" id="28901"/>
    <lineage>
        <taxon>Bacteria</taxon>
        <taxon>Pseudomonadati</taxon>
        <taxon>Pseudomonadota</taxon>
        <taxon>Gammaproteobacteria</taxon>
        <taxon>Enterobacterales</taxon>
        <taxon>Enterobacteriaceae</taxon>
        <taxon>Salmonella</taxon>
    </lineage>
</organism>
<dbReference type="EMBL" id="RSMR01000002">
    <property type="protein sequence ID" value="MIK90784.1"/>
    <property type="molecule type" value="Genomic_DNA"/>
</dbReference>
<evidence type="ECO:0000313" key="1">
    <source>
        <dbReference type="EMBL" id="MIK90784.1"/>
    </source>
</evidence>
<accession>A0A402Q036</accession>
<name>A0A402Q036_SALER</name>
<gene>
    <name evidence="1" type="ORF">KO51_04065</name>
</gene>
<dbReference type="Proteomes" id="UP000885283">
    <property type="component" value="Unassembled WGS sequence"/>
</dbReference>
<comment type="caution">
    <text evidence="1">The sequence shown here is derived from an EMBL/GenBank/DDBJ whole genome shotgun (WGS) entry which is preliminary data.</text>
</comment>
<proteinExistence type="predicted"/>